<protein>
    <submittedName>
        <fullName evidence="1">Uncharacterized protein</fullName>
    </submittedName>
</protein>
<dbReference type="AlphaFoldDB" id="A0A0A9H540"/>
<organism evidence="1">
    <name type="scientific">Arundo donax</name>
    <name type="common">Giant reed</name>
    <name type="synonym">Donax arundinaceus</name>
    <dbReference type="NCBI Taxonomy" id="35708"/>
    <lineage>
        <taxon>Eukaryota</taxon>
        <taxon>Viridiplantae</taxon>
        <taxon>Streptophyta</taxon>
        <taxon>Embryophyta</taxon>
        <taxon>Tracheophyta</taxon>
        <taxon>Spermatophyta</taxon>
        <taxon>Magnoliopsida</taxon>
        <taxon>Liliopsida</taxon>
        <taxon>Poales</taxon>
        <taxon>Poaceae</taxon>
        <taxon>PACMAD clade</taxon>
        <taxon>Arundinoideae</taxon>
        <taxon>Arundineae</taxon>
        <taxon>Arundo</taxon>
    </lineage>
</organism>
<reference evidence="1" key="2">
    <citation type="journal article" date="2015" name="Data Brief">
        <title>Shoot transcriptome of the giant reed, Arundo donax.</title>
        <authorList>
            <person name="Barrero R.A."/>
            <person name="Guerrero F.D."/>
            <person name="Moolhuijzen P."/>
            <person name="Goolsby J.A."/>
            <person name="Tidwell J."/>
            <person name="Bellgard S.E."/>
            <person name="Bellgard M.I."/>
        </authorList>
    </citation>
    <scope>NUCLEOTIDE SEQUENCE</scope>
    <source>
        <tissue evidence="1">Shoot tissue taken approximately 20 cm above the soil surface</tissue>
    </source>
</reference>
<accession>A0A0A9H540</accession>
<evidence type="ECO:0000313" key="1">
    <source>
        <dbReference type="EMBL" id="JAE32320.1"/>
    </source>
</evidence>
<proteinExistence type="predicted"/>
<sequence>MFHMHKHKGIKPWIRLKRRIFVFKLLVCDLHQNSVSMRVNTKISKKKIGAYQASEPCAPLGDV</sequence>
<reference evidence="1" key="1">
    <citation type="submission" date="2014-09" db="EMBL/GenBank/DDBJ databases">
        <authorList>
            <person name="Magalhaes I.L.F."/>
            <person name="Oliveira U."/>
            <person name="Santos F.R."/>
            <person name="Vidigal T.H.D.A."/>
            <person name="Brescovit A.D."/>
            <person name="Santos A.J."/>
        </authorList>
    </citation>
    <scope>NUCLEOTIDE SEQUENCE</scope>
    <source>
        <tissue evidence="1">Shoot tissue taken approximately 20 cm above the soil surface</tissue>
    </source>
</reference>
<dbReference type="EMBL" id="GBRH01165576">
    <property type="protein sequence ID" value="JAE32320.1"/>
    <property type="molecule type" value="Transcribed_RNA"/>
</dbReference>
<name>A0A0A9H540_ARUDO</name>